<evidence type="ECO:0000313" key="4">
    <source>
        <dbReference type="Proteomes" id="UP000185192"/>
    </source>
</evidence>
<evidence type="ECO:0000256" key="1">
    <source>
        <dbReference type="SAM" id="Phobius"/>
    </source>
</evidence>
<feature type="transmembrane region" description="Helical" evidence="1">
    <location>
        <begin position="96"/>
        <end position="115"/>
    </location>
</feature>
<accession>A0A1N6D5L9</accession>
<reference evidence="4" key="1">
    <citation type="submission" date="2016-11" db="EMBL/GenBank/DDBJ databases">
        <authorList>
            <person name="Varghese N."/>
            <person name="Submissions S."/>
        </authorList>
    </citation>
    <scope>NUCLEOTIDE SEQUENCE [LARGE SCALE GENOMIC DNA]</scope>
    <source>
        <strain evidence="4">DSM 22363</strain>
    </source>
</reference>
<dbReference type="RefSeq" id="WP_074204480.1">
    <property type="nucleotide sequence ID" value="NZ_FSQW01000001.1"/>
</dbReference>
<dbReference type="GO" id="GO:0000155">
    <property type="term" value="F:phosphorelay sensor kinase activity"/>
    <property type="evidence" value="ECO:0007669"/>
    <property type="project" value="InterPro"/>
</dbReference>
<dbReference type="SUPFAM" id="SSF55874">
    <property type="entry name" value="ATPase domain of HSP90 chaperone/DNA topoisomerase II/histidine kinase"/>
    <property type="match status" value="1"/>
</dbReference>
<proteinExistence type="predicted"/>
<dbReference type="InterPro" id="IPR050640">
    <property type="entry name" value="Bact_2-comp_sensor_kinase"/>
</dbReference>
<evidence type="ECO:0000313" key="3">
    <source>
        <dbReference type="EMBL" id="SIN66075.1"/>
    </source>
</evidence>
<keyword evidence="1" id="KW-0812">Transmembrane</keyword>
<evidence type="ECO:0000259" key="2">
    <source>
        <dbReference type="Pfam" id="PF06580"/>
    </source>
</evidence>
<gene>
    <name evidence="3" type="ORF">SAMN02745824_1578</name>
</gene>
<dbReference type="InterPro" id="IPR010559">
    <property type="entry name" value="Sig_transdc_His_kin_internal"/>
</dbReference>
<dbReference type="AlphaFoldDB" id="A0A1N6D5L9"/>
<dbReference type="Pfam" id="PF06580">
    <property type="entry name" value="His_kinase"/>
    <property type="match status" value="1"/>
</dbReference>
<dbReference type="OrthoDB" id="2514702at2"/>
<dbReference type="PANTHER" id="PTHR34220:SF7">
    <property type="entry name" value="SENSOR HISTIDINE KINASE YPDA"/>
    <property type="match status" value="1"/>
</dbReference>
<name>A0A1N6D5L9_9SPHN</name>
<keyword evidence="3" id="KW-0808">Transferase</keyword>
<dbReference type="EMBL" id="FSQW01000001">
    <property type="protein sequence ID" value="SIN66075.1"/>
    <property type="molecule type" value="Genomic_DNA"/>
</dbReference>
<keyword evidence="1" id="KW-0472">Membrane</keyword>
<dbReference type="STRING" id="1123272.SAMN02745824_1578"/>
<sequence length="387" mass="42690">MITDVPGTLENRSDHPPASALRYLFPVNPGIAIGSMLAVWGTYFLFATIYVQILQPPSPARATGQYLLLTGFALATTWVLYRVLAFLGSGRISSGLTVLIIPGLALALLISWFGMTFVDQQAFFSGRFGGANLSGSLAETRAALLLATFVHFLILASWGCGYLAWSHDRATQKAMEKSRLLDRLTRESELRALRFQLNPHFVFNALNSVSSLIIDRRNSEAEQLVEQLADLMRVVLDEGQHRMTTVEKEIEQQSRYLEIEKVRFPDRLNYSCEIAVDVRDWEVPVLIIQPLVENAIKHGVAQFSGAVRVEISARRDGDRLRLVVANDGAISGTGTEEWQAGTGLANVRERLKAVYGYEAALETGHDAEGFAVATIIVPDAAKALQVR</sequence>
<dbReference type="PANTHER" id="PTHR34220">
    <property type="entry name" value="SENSOR HISTIDINE KINASE YPDA"/>
    <property type="match status" value="1"/>
</dbReference>
<feature type="transmembrane region" description="Helical" evidence="1">
    <location>
        <begin position="31"/>
        <end position="53"/>
    </location>
</feature>
<keyword evidence="1" id="KW-1133">Transmembrane helix</keyword>
<protein>
    <submittedName>
        <fullName evidence="3">Histidine kinase</fullName>
    </submittedName>
</protein>
<keyword evidence="4" id="KW-1185">Reference proteome</keyword>
<feature type="transmembrane region" description="Helical" evidence="1">
    <location>
        <begin position="65"/>
        <end position="84"/>
    </location>
</feature>
<dbReference type="Gene3D" id="3.30.565.10">
    <property type="entry name" value="Histidine kinase-like ATPase, C-terminal domain"/>
    <property type="match status" value="1"/>
</dbReference>
<keyword evidence="3" id="KW-0418">Kinase</keyword>
<organism evidence="3 4">
    <name type="scientific">Parasphingorhabdus marina DSM 22363</name>
    <dbReference type="NCBI Taxonomy" id="1123272"/>
    <lineage>
        <taxon>Bacteria</taxon>
        <taxon>Pseudomonadati</taxon>
        <taxon>Pseudomonadota</taxon>
        <taxon>Alphaproteobacteria</taxon>
        <taxon>Sphingomonadales</taxon>
        <taxon>Sphingomonadaceae</taxon>
        <taxon>Parasphingorhabdus</taxon>
    </lineage>
</organism>
<feature type="transmembrane region" description="Helical" evidence="1">
    <location>
        <begin position="142"/>
        <end position="165"/>
    </location>
</feature>
<dbReference type="Proteomes" id="UP000185192">
    <property type="component" value="Unassembled WGS sequence"/>
</dbReference>
<feature type="domain" description="Signal transduction histidine kinase internal region" evidence="2">
    <location>
        <begin position="188"/>
        <end position="268"/>
    </location>
</feature>
<dbReference type="InterPro" id="IPR036890">
    <property type="entry name" value="HATPase_C_sf"/>
</dbReference>
<dbReference type="GO" id="GO:0016020">
    <property type="term" value="C:membrane"/>
    <property type="evidence" value="ECO:0007669"/>
    <property type="project" value="InterPro"/>
</dbReference>